<dbReference type="OrthoDB" id="1095195at2"/>
<dbReference type="AlphaFoldDB" id="D7VK41"/>
<keyword evidence="2" id="KW-1185">Reference proteome</keyword>
<dbReference type="eggNOG" id="COG0526">
    <property type="taxonomic scope" value="Bacteria"/>
</dbReference>
<dbReference type="SUPFAM" id="SSF75011">
    <property type="entry name" value="3-carboxy-cis,cis-mucoante lactonizing enzyme"/>
    <property type="match status" value="1"/>
</dbReference>
<evidence type="ECO:0000313" key="2">
    <source>
        <dbReference type="Proteomes" id="UP000006258"/>
    </source>
</evidence>
<dbReference type="PROSITE" id="PS51257">
    <property type="entry name" value="PROKAR_LIPOPROTEIN"/>
    <property type="match status" value="1"/>
</dbReference>
<dbReference type="RefSeq" id="WP_002998906.1">
    <property type="nucleotide sequence ID" value="NZ_GL379772.1"/>
</dbReference>
<evidence type="ECO:0008006" key="3">
    <source>
        <dbReference type="Google" id="ProtNLM"/>
    </source>
</evidence>
<dbReference type="Proteomes" id="UP000006258">
    <property type="component" value="Unassembled WGS sequence"/>
</dbReference>
<dbReference type="Pfam" id="PF16407">
    <property type="entry name" value="PKD_2"/>
    <property type="match status" value="1"/>
</dbReference>
<name>D7VK41_SPHSI</name>
<dbReference type="GeneID" id="95430026"/>
<organism evidence="1 2">
    <name type="scientific">Sphingobacterium spiritivorum ATCC 33861</name>
    <dbReference type="NCBI Taxonomy" id="525373"/>
    <lineage>
        <taxon>Bacteria</taxon>
        <taxon>Pseudomonadati</taxon>
        <taxon>Bacteroidota</taxon>
        <taxon>Sphingobacteriia</taxon>
        <taxon>Sphingobacteriales</taxon>
        <taxon>Sphingobacteriaceae</taxon>
        <taxon>Sphingobacterium</taxon>
    </lineage>
</organism>
<gene>
    <name evidence="1" type="ORF">HMPREF0766_11360</name>
</gene>
<accession>D7VK41</accession>
<comment type="caution">
    <text evidence="1">The sequence shown here is derived from an EMBL/GenBank/DDBJ whole genome shotgun (WGS) entry which is preliminary data.</text>
</comment>
<dbReference type="InterPro" id="IPR032183">
    <property type="entry name" value="PKD-like"/>
</dbReference>
<evidence type="ECO:0000313" key="1">
    <source>
        <dbReference type="EMBL" id="EFK58643.1"/>
    </source>
</evidence>
<dbReference type="HOGENOM" id="CLU_036595_0_0_10"/>
<dbReference type="EMBL" id="ACHA02000005">
    <property type="protein sequence ID" value="EFK58643.1"/>
    <property type="molecule type" value="Genomic_DNA"/>
</dbReference>
<dbReference type="STRING" id="525373.HMPREF0766_11360"/>
<reference evidence="1" key="1">
    <citation type="submission" date="2010-07" db="EMBL/GenBank/DDBJ databases">
        <authorList>
            <person name="Muzny D."/>
            <person name="Qin X."/>
            <person name="Buhay C."/>
            <person name="Dugan-Rocha S."/>
            <person name="Ding Y."/>
            <person name="Chen G."/>
            <person name="Hawes A."/>
            <person name="Holder M."/>
            <person name="Jhangiani S."/>
            <person name="Johnson A."/>
            <person name="Khan Z."/>
            <person name="Li Z."/>
            <person name="Liu W."/>
            <person name="Liu X."/>
            <person name="Perez L."/>
            <person name="Shen H."/>
            <person name="Wang Q."/>
            <person name="Watt J."/>
            <person name="Xi L."/>
            <person name="Xin Y."/>
            <person name="Zhou J."/>
            <person name="Deng J."/>
            <person name="Jiang H."/>
            <person name="Liu Y."/>
            <person name="Qu J."/>
            <person name="Song X.-Z."/>
            <person name="Zhang L."/>
            <person name="Villasana D."/>
            <person name="Johnson A."/>
            <person name="Liu J."/>
            <person name="Liyanage D."/>
            <person name="Lorensuhewa L."/>
            <person name="Robinson T."/>
            <person name="Song A."/>
            <person name="Song B.-B."/>
            <person name="Dinh H."/>
            <person name="Thornton R."/>
            <person name="Coyle M."/>
            <person name="Francisco L."/>
            <person name="Jackson L."/>
            <person name="Javaid M."/>
            <person name="Korchina V."/>
            <person name="Kovar C."/>
            <person name="Mata R."/>
            <person name="Mathew T."/>
            <person name="Ngo R."/>
            <person name="Nguyen L."/>
            <person name="Nguyen N."/>
            <person name="Okwuonu G."/>
            <person name="Ongeri F."/>
            <person name="Pham C."/>
            <person name="Simmons D."/>
            <person name="Wilczek-Boney K."/>
            <person name="Hale W."/>
            <person name="Jakkamsetti A."/>
            <person name="Pham P."/>
            <person name="Ruth R."/>
            <person name="San Lucas F."/>
            <person name="Warren J."/>
            <person name="Zhang J."/>
            <person name="Zhao Z."/>
            <person name="Zhou C."/>
            <person name="Zhu D."/>
            <person name="Lee S."/>
            <person name="Bess C."/>
            <person name="Blankenburg K."/>
            <person name="Forbes L."/>
            <person name="Fu Q."/>
            <person name="Gubbala S."/>
            <person name="Hirani K."/>
            <person name="Jayaseelan J.C."/>
            <person name="Lara F."/>
            <person name="Munidasa M."/>
            <person name="Palculict T."/>
            <person name="Patil S."/>
            <person name="Pu L.-L."/>
            <person name="Saada N."/>
            <person name="Tang L."/>
            <person name="Weissenberger G."/>
            <person name="Zhu Y."/>
            <person name="Hemphill L."/>
            <person name="Shang Y."/>
            <person name="Youmans B."/>
            <person name="Ayvaz T."/>
            <person name="Ross M."/>
            <person name="Santibanez J."/>
            <person name="Aqrawi P."/>
            <person name="Gross S."/>
            <person name="Joshi V."/>
            <person name="Fowler G."/>
            <person name="Nazareth L."/>
            <person name="Reid J."/>
            <person name="Worley K."/>
            <person name="Petrosino J."/>
            <person name="Highlander S."/>
            <person name="Gibbs R."/>
        </authorList>
    </citation>
    <scope>NUCLEOTIDE SEQUENCE [LARGE SCALE GENOMIC DNA]</scope>
    <source>
        <strain evidence="1">ATCC 33861</strain>
    </source>
</reference>
<proteinExistence type="predicted"/>
<sequence>MKKYISTILGICYLIIAGCSKDKGNYDLVPINQITIKDEVTGTIPVFQYDNLKLTPSLEQTMAVEESKLVYSWLAYAESNPKTSYPLGNTKNLDATIELLPGNYIILYTVKDTQTGVMFFKEYKIAVSTRLSEGWMILEDMPDGKQEISMINASDEVFHNLYQTANSGKSLPDNTHTIRVVNSGRGNAQYIYVLADNNAIEINYAGFKKLGEMKDWFFSMPSVVNVQNYSYGKLGAVAFIINNSELYSLSLMSGDDPIYKFGAPIRGDWKISPFVFPFTFGDYALLYDTKNQRFLAHSYASISSLSNPPGSAFDPGNVGKEMVFGGGGSGFGSYYNCLMKNNNENKFFVYTIDASVFADVIAVEQYEVEDAPELQNARHFAFSGMYPHMYYAVNNKIYLLDIFAQKSRLAYTFPTGTEITAIKLKQSTSMVVDYPDDNKQLVAATYRSGEGKLYKFDISNTGDFEGDTYAKEYTGFKKIKYLEYKNRK</sequence>
<protein>
    <recommendedName>
        <fullName evidence="3">Bacteroidetes PKD-like domain-containing protein</fullName>
    </recommendedName>
</protein>